<proteinExistence type="predicted"/>
<dbReference type="PANTHER" id="PTHR47328:SF1">
    <property type="entry name" value="RUTC FAMILY PROTEIN YOAB"/>
    <property type="match status" value="1"/>
</dbReference>
<dbReference type="InterPro" id="IPR035709">
    <property type="entry name" value="YoaB-like"/>
</dbReference>
<dbReference type="Proteomes" id="UP001139353">
    <property type="component" value="Unassembled WGS sequence"/>
</dbReference>
<dbReference type="SUPFAM" id="SSF55298">
    <property type="entry name" value="YjgF-like"/>
    <property type="match status" value="1"/>
</dbReference>
<accession>A0A9X2C0E1</accession>
<comment type="caution">
    <text evidence="1">The sequence shown here is derived from an EMBL/GenBank/DDBJ whole genome shotgun (WGS) entry which is preliminary data.</text>
</comment>
<dbReference type="InterPro" id="IPR035959">
    <property type="entry name" value="RutC-like_sf"/>
</dbReference>
<dbReference type="PANTHER" id="PTHR47328">
    <property type="match status" value="1"/>
</dbReference>
<name>A0A9X2C0E1_9BURK</name>
<evidence type="ECO:0000313" key="2">
    <source>
        <dbReference type="Proteomes" id="UP001139353"/>
    </source>
</evidence>
<keyword evidence="2" id="KW-1185">Reference proteome</keyword>
<organism evidence="1 2">
    <name type="scientific">Scleromatobacter humisilvae</name>
    <dbReference type="NCBI Taxonomy" id="2897159"/>
    <lineage>
        <taxon>Bacteria</taxon>
        <taxon>Pseudomonadati</taxon>
        <taxon>Pseudomonadota</taxon>
        <taxon>Betaproteobacteria</taxon>
        <taxon>Burkholderiales</taxon>
        <taxon>Sphaerotilaceae</taxon>
        <taxon>Scleromatobacter</taxon>
    </lineage>
</organism>
<reference evidence="1" key="1">
    <citation type="submission" date="2021-11" db="EMBL/GenBank/DDBJ databases">
        <title>BS-T2-15 a new species belonging to the Comamonadaceae family isolated from the soil of a French oak forest.</title>
        <authorList>
            <person name="Mieszkin S."/>
            <person name="Alain K."/>
        </authorList>
    </citation>
    <scope>NUCLEOTIDE SEQUENCE</scope>
    <source>
        <strain evidence="1">BS-T2-15</strain>
    </source>
</reference>
<dbReference type="Pfam" id="PF01042">
    <property type="entry name" value="Ribonuc_L-PSP"/>
    <property type="match status" value="1"/>
</dbReference>
<dbReference type="EMBL" id="JAJLJH010000001">
    <property type="protein sequence ID" value="MCK9684664.1"/>
    <property type="molecule type" value="Genomic_DNA"/>
</dbReference>
<evidence type="ECO:0000313" key="1">
    <source>
        <dbReference type="EMBL" id="MCK9684664.1"/>
    </source>
</evidence>
<sequence length="124" mass="13606">MSTISRWAGGAPGRSRSVRHADTIYTVANARQPSAPFVEQVTQSLAMLDAHLREAGSSRSRILSLQVLLADIAQRPEFDRHWVEWIGADPAHWPQRACFQAALAPGLLIELIVVAAAEEPLRSL</sequence>
<dbReference type="Gene3D" id="3.30.1330.40">
    <property type="entry name" value="RutC-like"/>
    <property type="match status" value="1"/>
</dbReference>
<protein>
    <submittedName>
        <fullName evidence="1">RidA family protein</fullName>
    </submittedName>
</protein>
<dbReference type="InterPro" id="IPR006175">
    <property type="entry name" value="YjgF/YER057c/UK114"/>
</dbReference>
<dbReference type="AlphaFoldDB" id="A0A9X2C0E1"/>
<gene>
    <name evidence="1" type="ORF">LPC04_02970</name>
</gene>
<dbReference type="RefSeq" id="WP_275680691.1">
    <property type="nucleotide sequence ID" value="NZ_JAJLJH010000001.1"/>
</dbReference>